<evidence type="ECO:0000256" key="1">
    <source>
        <dbReference type="SAM" id="SignalP"/>
    </source>
</evidence>
<accession>A0ABT1XSU4</accession>
<name>A0ABT1XSU4_9SPHN</name>
<dbReference type="SUPFAM" id="SSF48371">
    <property type="entry name" value="ARM repeat"/>
    <property type="match status" value="1"/>
</dbReference>
<evidence type="ECO:0000313" key="2">
    <source>
        <dbReference type="EMBL" id="MCR2834740.1"/>
    </source>
</evidence>
<reference evidence="2 3" key="1">
    <citation type="submission" date="2022-08" db="EMBL/GenBank/DDBJ databases">
        <title>Polyphasic taxonomy analysis of Qipengyuania sp.RS5-5.</title>
        <authorList>
            <person name="Xamxidin M."/>
            <person name="Wu M."/>
        </authorList>
    </citation>
    <scope>NUCLEOTIDE SEQUENCE [LARGE SCALE GENOMIC DNA]</scope>
    <source>
        <strain evidence="2 3">RS5-5</strain>
    </source>
</reference>
<proteinExistence type="predicted"/>
<dbReference type="Pfam" id="PF13646">
    <property type="entry name" value="HEAT_2"/>
    <property type="match status" value="1"/>
</dbReference>
<feature type="signal peptide" evidence="1">
    <location>
        <begin position="1"/>
        <end position="23"/>
    </location>
</feature>
<gene>
    <name evidence="2" type="ORF">NSO95_12375</name>
</gene>
<keyword evidence="3" id="KW-1185">Reference proteome</keyword>
<protein>
    <submittedName>
        <fullName evidence="2">HEAT repeat domain-containing protein</fullName>
    </submittedName>
</protein>
<dbReference type="Gene3D" id="1.25.10.10">
    <property type="entry name" value="Leucine-rich Repeat Variant"/>
    <property type="match status" value="1"/>
</dbReference>
<sequence>MQGSFRRLAVVALAALFASPASAQQKTAQCLTLEQCIAEVRDPAIRVNGTDIPAKERITAFGDDAVVALLPLLVDPDGRIREDAGYLLHSFRDIDPRHYEALLAGWNYGSGRRNGWLIVPIATTRTDAALELLWADFERDPGTGSNSQIFFALPFFGPERLQPLLLDRIERCRRSADGKPCDGILALFDAMEDPLLANRRTPTIGLFGDTMADLAANGATDKARYTAETYLLARQHPMGLALRIARLDALDVEALARDEEAFAPIYPITEISRFGEQARSAGPSIARFLDPRLDPEVRAAAALALGRIGAADQASALVAQEPDLRDDWLLAYNTAEALGRLQAAEARPLLERLAASHWHRGVRNNARRGLNALSGGVFGLPESEPQGPVVPDEDVLRFLSDVRWAGDEADQRCRIAGKDITLRSDPAGRIRFPARGVSRIDFAPVSETRYRAVRQHIPVEFVQGRVTAIYPHHRGDLIAFNGGEFGGGLVLLPEAGAPRTIVREQVDFLWEMEGKLYVAAGLSHLGLDQGNLRVVDLRSLAVERVIRLPASPYQLVLRADRTAIVTTGAGDFRIAEDGTPLDAAAGCD</sequence>
<dbReference type="InterPro" id="IPR011989">
    <property type="entry name" value="ARM-like"/>
</dbReference>
<dbReference type="EMBL" id="JANKHH010000007">
    <property type="protein sequence ID" value="MCR2834740.1"/>
    <property type="molecule type" value="Genomic_DNA"/>
</dbReference>
<dbReference type="InterPro" id="IPR016024">
    <property type="entry name" value="ARM-type_fold"/>
</dbReference>
<feature type="chain" id="PRO_5046310512" evidence="1">
    <location>
        <begin position="24"/>
        <end position="588"/>
    </location>
</feature>
<evidence type="ECO:0000313" key="3">
    <source>
        <dbReference type="Proteomes" id="UP001206067"/>
    </source>
</evidence>
<dbReference type="Proteomes" id="UP001206067">
    <property type="component" value="Unassembled WGS sequence"/>
</dbReference>
<keyword evidence="1" id="KW-0732">Signal</keyword>
<dbReference type="RefSeq" id="WP_257596581.1">
    <property type="nucleotide sequence ID" value="NZ_JANKHH010000007.1"/>
</dbReference>
<comment type="caution">
    <text evidence="2">The sequence shown here is derived from an EMBL/GenBank/DDBJ whole genome shotgun (WGS) entry which is preliminary data.</text>
</comment>
<organism evidence="2 3">
    <name type="scientific">Parerythrobacter lacustris</name>
    <dbReference type="NCBI Taxonomy" id="2969984"/>
    <lineage>
        <taxon>Bacteria</taxon>
        <taxon>Pseudomonadati</taxon>
        <taxon>Pseudomonadota</taxon>
        <taxon>Alphaproteobacteria</taxon>
        <taxon>Sphingomonadales</taxon>
        <taxon>Erythrobacteraceae</taxon>
        <taxon>Parerythrobacter</taxon>
    </lineage>
</organism>